<dbReference type="Proteomes" id="UP000288096">
    <property type="component" value="Unassembled WGS sequence"/>
</dbReference>
<reference evidence="3" key="2">
    <citation type="submission" date="2019-01" db="EMBL/GenBank/DDBJ databases">
        <title>Genome sequence of Desulfonema ishimotonii strain Tokyo 01.</title>
        <authorList>
            <person name="Fukui M."/>
        </authorList>
    </citation>
    <scope>NUCLEOTIDE SEQUENCE [LARGE SCALE GENOMIC DNA]</scope>
    <source>
        <strain evidence="3">Tokyo 01</strain>
    </source>
</reference>
<dbReference type="AlphaFoldDB" id="A0A401FQ95"/>
<accession>A0A401FQ95</accession>
<gene>
    <name evidence="2" type="ORF">DENIS_0083</name>
</gene>
<keyword evidence="3" id="KW-1185">Reference proteome</keyword>
<dbReference type="RefSeq" id="WP_124326685.1">
    <property type="nucleotide sequence ID" value="NZ_BEXT01000001.1"/>
</dbReference>
<comment type="caution">
    <text evidence="2">The sequence shown here is derived from an EMBL/GenBank/DDBJ whole genome shotgun (WGS) entry which is preliminary data.</text>
</comment>
<sequence>MGPIYAWYPLLGDLRTRGAGYAPIAIFLCNRAGVKPFLLPVMISCFGWPYVLILTTLGIFGAFAIGCILSALMPESPPSLSE</sequence>
<protein>
    <submittedName>
        <fullName evidence="2">Uncharacterized protein</fullName>
    </submittedName>
</protein>
<feature type="transmembrane region" description="Helical" evidence="1">
    <location>
        <begin position="50"/>
        <end position="73"/>
    </location>
</feature>
<evidence type="ECO:0000313" key="3">
    <source>
        <dbReference type="Proteomes" id="UP000288096"/>
    </source>
</evidence>
<proteinExistence type="predicted"/>
<keyword evidence="1" id="KW-0812">Transmembrane</keyword>
<keyword evidence="1" id="KW-1133">Transmembrane helix</keyword>
<evidence type="ECO:0000256" key="1">
    <source>
        <dbReference type="SAM" id="Phobius"/>
    </source>
</evidence>
<name>A0A401FQ95_9BACT</name>
<dbReference type="OrthoDB" id="5459330at2"/>
<evidence type="ECO:0000313" key="2">
    <source>
        <dbReference type="EMBL" id="GBC59147.1"/>
    </source>
</evidence>
<keyword evidence="1" id="KW-0472">Membrane</keyword>
<organism evidence="2 3">
    <name type="scientific">Desulfonema ishimotonii</name>
    <dbReference type="NCBI Taxonomy" id="45657"/>
    <lineage>
        <taxon>Bacteria</taxon>
        <taxon>Pseudomonadati</taxon>
        <taxon>Thermodesulfobacteriota</taxon>
        <taxon>Desulfobacteria</taxon>
        <taxon>Desulfobacterales</taxon>
        <taxon>Desulfococcaceae</taxon>
        <taxon>Desulfonema</taxon>
    </lineage>
</organism>
<dbReference type="EMBL" id="BEXT01000001">
    <property type="protein sequence ID" value="GBC59147.1"/>
    <property type="molecule type" value="Genomic_DNA"/>
</dbReference>
<reference evidence="3" key="1">
    <citation type="submission" date="2017-11" db="EMBL/GenBank/DDBJ databases">
        <authorList>
            <person name="Watanabe M."/>
            <person name="Kojima H."/>
        </authorList>
    </citation>
    <scope>NUCLEOTIDE SEQUENCE [LARGE SCALE GENOMIC DNA]</scope>
    <source>
        <strain evidence="3">Tokyo 01</strain>
    </source>
</reference>